<comment type="caution">
    <text evidence="1">The sequence shown here is derived from an EMBL/GenBank/DDBJ whole genome shotgun (WGS) entry which is preliminary data.</text>
</comment>
<protein>
    <submittedName>
        <fullName evidence="1">Uncharacterized protein</fullName>
    </submittedName>
</protein>
<accession>A0ACC6SGB6</accession>
<sequence>MKKSELLKQGNYLTVIKPLAHKIGLEETIILMELVGMEEYKKDKHLLYKEMMESENKKIDPKKVKYYEEDDAFECTATELQLATTIKEGKQTRLLKQLVELNLLKFENRGLPSKRFIILNHENIGNMLNTAINEYQDFKNKFFEEKKEFIQKKMAKRKEKKEEKIQFLQNEGTDKLEGLEGANTEKPQSGQFLQNEGTSDFDLVEQVPSKKPPLNNNQSIKISSNNNLEDLSIYEDKIIKLDFAEPIKIVLMKKIDRLIKDNIELDKLLNMWKSEKNSDSGLNEYQFASMLDTALTYAKKPITKTDNFFTTAIAKLKSQSVESNSIQKFQPVRIEQIPEYMNEDSERIEAKSIEELEAHLEKLISFQSEELFSENDGILEEIHSTKEKIEQLRREKAELDELLKPYKKTV</sequence>
<name>A0ACC6SGB6_9BACI</name>
<evidence type="ECO:0000313" key="1">
    <source>
        <dbReference type="EMBL" id="MEQ2529078.1"/>
    </source>
</evidence>
<evidence type="ECO:0000313" key="2">
    <source>
        <dbReference type="Proteomes" id="UP001439875"/>
    </source>
</evidence>
<proteinExistence type="predicted"/>
<organism evidence="1 2">
    <name type="scientific">Robertmurraya yapensis</name>
    <name type="common">ex Hitch et al 2024</name>
    <dbReference type="NCBI Taxonomy" id="3133160"/>
    <lineage>
        <taxon>Bacteria</taxon>
        <taxon>Bacillati</taxon>
        <taxon>Bacillota</taxon>
        <taxon>Bacilli</taxon>
        <taxon>Bacillales</taxon>
        <taxon>Bacillaceae</taxon>
        <taxon>Robertmurraya</taxon>
    </lineage>
</organism>
<dbReference type="Proteomes" id="UP001439875">
    <property type="component" value="Unassembled WGS sequence"/>
</dbReference>
<dbReference type="EMBL" id="JBBMEW010000027">
    <property type="protein sequence ID" value="MEQ2529078.1"/>
    <property type="molecule type" value="Genomic_DNA"/>
</dbReference>
<reference evidence="1" key="1">
    <citation type="submission" date="2024-03" db="EMBL/GenBank/DDBJ databases">
        <title>Human intestinal bacterial collection.</title>
        <authorList>
            <person name="Pauvert C."/>
            <person name="Hitch T.C.A."/>
            <person name="Clavel T."/>
        </authorList>
    </citation>
    <scope>NUCLEOTIDE SEQUENCE</scope>
    <source>
        <strain evidence="1">CLA-AA-H227</strain>
    </source>
</reference>
<keyword evidence="2" id="KW-1185">Reference proteome</keyword>
<gene>
    <name evidence="1" type="ORF">WMO40_20600</name>
</gene>